<comment type="caution">
    <text evidence="1">The sequence shown here is derived from an EMBL/GenBank/DDBJ whole genome shotgun (WGS) entry which is preliminary data.</text>
</comment>
<sequence length="56" mass="6046">MKAAERAAPAFSDFIVYVDESGDPGFRPGARKRKAPVKLTEALTPTGHSQSTWVKA</sequence>
<gene>
    <name evidence="1" type="ORF">FHS03_005002</name>
</gene>
<organism evidence="1 2">
    <name type="scientific">Pseudoduganella violacea</name>
    <dbReference type="NCBI Taxonomy" id="1715466"/>
    <lineage>
        <taxon>Bacteria</taxon>
        <taxon>Pseudomonadati</taxon>
        <taxon>Pseudomonadota</taxon>
        <taxon>Betaproteobacteria</taxon>
        <taxon>Burkholderiales</taxon>
        <taxon>Oxalobacteraceae</taxon>
        <taxon>Telluria group</taxon>
        <taxon>Pseudoduganella</taxon>
    </lineage>
</organism>
<dbReference type="RefSeq" id="WP_183443594.1">
    <property type="nucleotide sequence ID" value="NZ_JACHXD010000021.1"/>
</dbReference>
<protein>
    <submittedName>
        <fullName evidence="1">Uncharacterized protein</fullName>
    </submittedName>
</protein>
<accession>A0A7W5FWD9</accession>
<evidence type="ECO:0000313" key="2">
    <source>
        <dbReference type="Proteomes" id="UP000541535"/>
    </source>
</evidence>
<keyword evidence="2" id="KW-1185">Reference proteome</keyword>
<dbReference type="EMBL" id="JACHXD010000021">
    <property type="protein sequence ID" value="MBB3121910.1"/>
    <property type="molecule type" value="Genomic_DNA"/>
</dbReference>
<reference evidence="1 2" key="1">
    <citation type="submission" date="2020-08" db="EMBL/GenBank/DDBJ databases">
        <title>Genomic Encyclopedia of Type Strains, Phase III (KMG-III): the genomes of soil and plant-associated and newly described type strains.</title>
        <authorList>
            <person name="Whitman W."/>
        </authorList>
    </citation>
    <scope>NUCLEOTIDE SEQUENCE [LARGE SCALE GENOMIC DNA]</scope>
    <source>
        <strain evidence="1 2">CECT 8897</strain>
    </source>
</reference>
<dbReference type="AlphaFoldDB" id="A0A7W5FWD9"/>
<name>A0A7W5FWD9_9BURK</name>
<dbReference type="Proteomes" id="UP000541535">
    <property type="component" value="Unassembled WGS sequence"/>
</dbReference>
<evidence type="ECO:0000313" key="1">
    <source>
        <dbReference type="EMBL" id="MBB3121910.1"/>
    </source>
</evidence>
<proteinExistence type="predicted"/>